<dbReference type="PANTHER" id="PTHR11831">
    <property type="entry name" value="30S 40S RIBOSOMAL PROTEIN"/>
    <property type="match status" value="1"/>
</dbReference>
<feature type="domain" description="Small ribosomal subunit protein uS4 N-terminal" evidence="10">
    <location>
        <begin position="3"/>
        <end position="97"/>
    </location>
</feature>
<dbReference type="InterPro" id="IPR005709">
    <property type="entry name" value="Ribosomal_uS4_bac-type"/>
</dbReference>
<accession>A0A7C3R4J2</accession>
<dbReference type="PANTHER" id="PTHR11831:SF4">
    <property type="entry name" value="SMALL RIBOSOMAL SUBUNIT PROTEIN US4M"/>
    <property type="match status" value="1"/>
</dbReference>
<sequence length="209" mass="24116">MARYRGSVCRFCRREGVKLFLKGVRCLSTKCAIDRRSYPPGQHGQSRAKISDYGLQLREKQKVKRIFGVLERQFRNAFERASSKKGVTGESLLSGLELRLDSVVYRMGLGTSRNEARMLVTHGHMEVNGRKVNIPSFQCKVSDVITLRMKSRANDRFKENLRDAETRGVIPSWLEIQKEQFSAVVREHPKREEINILISENLIVELYSR</sequence>
<dbReference type="SMART" id="SM01390">
    <property type="entry name" value="Ribosomal_S4"/>
    <property type="match status" value="1"/>
</dbReference>
<dbReference type="Pfam" id="PF00163">
    <property type="entry name" value="Ribosomal_S4"/>
    <property type="match status" value="1"/>
</dbReference>
<keyword evidence="3 7" id="KW-0694">RNA-binding</keyword>
<reference evidence="11" key="1">
    <citation type="journal article" date="2020" name="mSystems">
        <title>Genome- and Community-Level Interaction Insights into Carbon Utilization and Element Cycling Functions of Hydrothermarchaeota in Hydrothermal Sediment.</title>
        <authorList>
            <person name="Zhou Z."/>
            <person name="Liu Y."/>
            <person name="Xu W."/>
            <person name="Pan J."/>
            <person name="Luo Z.H."/>
            <person name="Li M."/>
        </authorList>
    </citation>
    <scope>NUCLEOTIDE SEQUENCE [LARGE SCALE GENOMIC DNA]</scope>
    <source>
        <strain evidence="11">SpSt-902</strain>
    </source>
</reference>
<dbReference type="FunFam" id="3.10.290.10:FF:000001">
    <property type="entry name" value="30S ribosomal protein S4"/>
    <property type="match status" value="1"/>
</dbReference>
<dbReference type="GO" id="GO:0042274">
    <property type="term" value="P:ribosomal small subunit biogenesis"/>
    <property type="evidence" value="ECO:0007669"/>
    <property type="project" value="TreeGrafter"/>
</dbReference>
<dbReference type="InterPro" id="IPR022801">
    <property type="entry name" value="Ribosomal_uS4"/>
</dbReference>
<dbReference type="PROSITE" id="PS00632">
    <property type="entry name" value="RIBOSOMAL_S4"/>
    <property type="match status" value="1"/>
</dbReference>
<evidence type="ECO:0000259" key="9">
    <source>
        <dbReference type="SMART" id="SM00363"/>
    </source>
</evidence>
<comment type="caution">
    <text evidence="11">The sequence shown here is derived from an EMBL/GenBank/DDBJ whole genome shotgun (WGS) entry which is preliminary data.</text>
</comment>
<dbReference type="GO" id="GO:0019843">
    <property type="term" value="F:rRNA binding"/>
    <property type="evidence" value="ECO:0007669"/>
    <property type="project" value="UniProtKB-UniRule"/>
</dbReference>
<evidence type="ECO:0000259" key="10">
    <source>
        <dbReference type="SMART" id="SM01390"/>
    </source>
</evidence>
<dbReference type="SUPFAM" id="SSF55174">
    <property type="entry name" value="Alpha-L RNA-binding motif"/>
    <property type="match status" value="1"/>
</dbReference>
<dbReference type="InterPro" id="IPR036986">
    <property type="entry name" value="S4_RNA-bd_sf"/>
</dbReference>
<keyword evidence="4 7" id="KW-0689">Ribosomal protein</keyword>
<dbReference type="Gene3D" id="1.10.1050.10">
    <property type="entry name" value="Ribosomal Protein S4 Delta 41, Chain A, domain 1"/>
    <property type="match status" value="1"/>
</dbReference>
<dbReference type="NCBIfam" id="TIGR01017">
    <property type="entry name" value="rpsD_bact"/>
    <property type="match status" value="1"/>
</dbReference>
<evidence type="ECO:0000256" key="7">
    <source>
        <dbReference type="HAMAP-Rule" id="MF_01306"/>
    </source>
</evidence>
<dbReference type="NCBIfam" id="NF003717">
    <property type="entry name" value="PRK05327.1"/>
    <property type="match status" value="1"/>
</dbReference>
<dbReference type="FunFam" id="1.10.1050.10:FF:000001">
    <property type="entry name" value="30S ribosomal protein S4"/>
    <property type="match status" value="1"/>
</dbReference>
<dbReference type="EMBL" id="DTMM01000096">
    <property type="protein sequence ID" value="HFT93317.1"/>
    <property type="molecule type" value="Genomic_DNA"/>
</dbReference>
<evidence type="ECO:0000256" key="5">
    <source>
        <dbReference type="ARBA" id="ARBA00023274"/>
    </source>
</evidence>
<evidence type="ECO:0000256" key="1">
    <source>
        <dbReference type="ARBA" id="ARBA00007465"/>
    </source>
</evidence>
<dbReference type="CDD" id="cd00165">
    <property type="entry name" value="S4"/>
    <property type="match status" value="1"/>
</dbReference>
<dbReference type="SMART" id="SM00363">
    <property type="entry name" value="S4"/>
    <property type="match status" value="1"/>
</dbReference>
<name>A0A7C3R4J2_9BACT</name>
<dbReference type="InterPro" id="IPR001912">
    <property type="entry name" value="Ribosomal_uS4_N"/>
</dbReference>
<protein>
    <recommendedName>
        <fullName evidence="6 7">Small ribosomal subunit protein uS4</fullName>
    </recommendedName>
</protein>
<evidence type="ECO:0000256" key="6">
    <source>
        <dbReference type="ARBA" id="ARBA00035254"/>
    </source>
</evidence>
<gene>
    <name evidence="7" type="primary">rpsD</name>
    <name evidence="11" type="ORF">ENX03_05145</name>
</gene>
<comment type="subunit">
    <text evidence="7">Part of the 30S ribosomal subunit. Contacts protein S5. The interaction surface between S4 and S5 is involved in control of translational fidelity.</text>
</comment>
<dbReference type="GO" id="GO:0015935">
    <property type="term" value="C:small ribosomal subunit"/>
    <property type="evidence" value="ECO:0007669"/>
    <property type="project" value="InterPro"/>
</dbReference>
<proteinExistence type="inferred from homology"/>
<evidence type="ECO:0000256" key="2">
    <source>
        <dbReference type="ARBA" id="ARBA00022730"/>
    </source>
</evidence>
<comment type="similarity">
    <text evidence="1 7 8">Belongs to the universal ribosomal protein uS4 family.</text>
</comment>
<dbReference type="GO" id="GO:0006412">
    <property type="term" value="P:translation"/>
    <property type="evidence" value="ECO:0007669"/>
    <property type="project" value="UniProtKB-UniRule"/>
</dbReference>
<evidence type="ECO:0000256" key="3">
    <source>
        <dbReference type="ARBA" id="ARBA00022884"/>
    </source>
</evidence>
<keyword evidence="5 7" id="KW-0687">Ribonucleoprotein</keyword>
<evidence type="ECO:0000313" key="11">
    <source>
        <dbReference type="EMBL" id="HFT93317.1"/>
    </source>
</evidence>
<comment type="function">
    <text evidence="7">With S5 and S12 plays an important role in translational accuracy.</text>
</comment>
<feature type="domain" description="RNA-binding S4" evidence="9">
    <location>
        <begin position="98"/>
        <end position="162"/>
    </location>
</feature>
<dbReference type="Pfam" id="PF01479">
    <property type="entry name" value="S4"/>
    <property type="match status" value="1"/>
</dbReference>
<dbReference type="InterPro" id="IPR002942">
    <property type="entry name" value="S4_RNA-bd"/>
</dbReference>
<dbReference type="GO" id="GO:0003735">
    <property type="term" value="F:structural constituent of ribosome"/>
    <property type="evidence" value="ECO:0007669"/>
    <property type="project" value="InterPro"/>
</dbReference>
<organism evidence="11">
    <name type="scientific">Leptospirillum ferriphilum</name>
    <dbReference type="NCBI Taxonomy" id="178606"/>
    <lineage>
        <taxon>Bacteria</taxon>
        <taxon>Pseudomonadati</taxon>
        <taxon>Nitrospirota</taxon>
        <taxon>Nitrospiria</taxon>
        <taxon>Nitrospirales</taxon>
        <taxon>Nitrospiraceae</taxon>
        <taxon>Leptospirillum</taxon>
    </lineage>
</organism>
<dbReference type="PROSITE" id="PS50889">
    <property type="entry name" value="S4"/>
    <property type="match status" value="1"/>
</dbReference>
<dbReference type="Gene3D" id="3.10.290.10">
    <property type="entry name" value="RNA-binding S4 domain"/>
    <property type="match status" value="1"/>
</dbReference>
<evidence type="ECO:0000256" key="4">
    <source>
        <dbReference type="ARBA" id="ARBA00022980"/>
    </source>
</evidence>
<keyword evidence="2 7" id="KW-0699">rRNA-binding</keyword>
<evidence type="ECO:0000256" key="8">
    <source>
        <dbReference type="RuleBase" id="RU003699"/>
    </source>
</evidence>
<dbReference type="AlphaFoldDB" id="A0A7C3R4J2"/>
<dbReference type="InterPro" id="IPR018079">
    <property type="entry name" value="Ribosomal_uS4_CS"/>
</dbReference>
<comment type="function">
    <text evidence="7">One of the primary rRNA binding proteins, it binds directly to 16S rRNA where it nucleates assembly of the body of the 30S subunit.</text>
</comment>
<dbReference type="HAMAP" id="MF_01306_B">
    <property type="entry name" value="Ribosomal_uS4_B"/>
    <property type="match status" value="1"/>
</dbReference>